<feature type="domain" description="HTTM-like" evidence="8">
    <location>
        <begin position="12"/>
        <end position="270"/>
    </location>
</feature>
<evidence type="ECO:0000256" key="6">
    <source>
        <dbReference type="ARBA" id="ARBA00023239"/>
    </source>
</evidence>
<keyword evidence="10" id="KW-1185">Reference proteome</keyword>
<dbReference type="InterPro" id="IPR007782">
    <property type="entry name" value="VKG_COase"/>
</dbReference>
<evidence type="ECO:0000256" key="3">
    <source>
        <dbReference type="ARBA" id="ARBA00022989"/>
    </source>
</evidence>
<evidence type="ECO:0000256" key="4">
    <source>
        <dbReference type="ARBA" id="ARBA00023136"/>
    </source>
</evidence>
<evidence type="ECO:0000256" key="2">
    <source>
        <dbReference type="ARBA" id="ARBA00022692"/>
    </source>
</evidence>
<dbReference type="GO" id="GO:0019842">
    <property type="term" value="F:vitamin binding"/>
    <property type="evidence" value="ECO:0007669"/>
    <property type="project" value="TreeGrafter"/>
</dbReference>
<dbReference type="Pfam" id="PF22777">
    <property type="entry name" value="VKGC_lumenal_dom"/>
    <property type="match status" value="1"/>
</dbReference>
<keyword evidence="3 7" id="KW-1133">Transmembrane helix</keyword>
<feature type="transmembrane region" description="Helical" evidence="7">
    <location>
        <begin position="113"/>
        <end position="131"/>
    </location>
</feature>
<feature type="transmembrane region" description="Helical" evidence="7">
    <location>
        <begin position="299"/>
        <end position="317"/>
    </location>
</feature>
<keyword evidence="4 7" id="KW-0472">Membrane</keyword>
<dbReference type="AlphaFoldDB" id="A0A504JA21"/>
<evidence type="ECO:0000256" key="1">
    <source>
        <dbReference type="ARBA" id="ARBA00004127"/>
    </source>
</evidence>
<dbReference type="InterPro" id="IPR053935">
    <property type="entry name" value="VKGC_lumenal_dom"/>
</dbReference>
<dbReference type="EMBL" id="VFWZ01000004">
    <property type="protein sequence ID" value="TPN85372.1"/>
    <property type="molecule type" value="Genomic_DNA"/>
</dbReference>
<dbReference type="OrthoDB" id="341137at2"/>
<feature type="transmembrane region" description="Helical" evidence="7">
    <location>
        <begin position="59"/>
        <end position="78"/>
    </location>
</feature>
<sequence>MGIKQAVNAYLNKTSRAATLAAFRILFGVLMFISLIRFLSKGWVQKFYIEPNFHFKYYGFSWVVTWGEYTYILFFIAITSCIGIILGYKYRLSMILFFLSFTYIELIDKTTYLNHYYFISILSFLLCFLPLNVTFSLDAHYKNRSYKNVPKWTVDAIKILIGIVYFYAGLAKLNSDWLFRAQPLKVWLSSKTDFPIIGKFMNDTWFHYLMSWSGAIYDLTIPFLLLIRKTRPFAFVLVVIFHVFTRILFPIGMFPYVMICATLIFFSAELHERFLRVLRNILKLKSRVNDIRDVYLPKIYGKIVIVIFLFLSIQLVLPFRYALYPDELFWTEEGYRFSWRVMLIEKAGYTTFRIVKYDTGDSFAVNNKHFLNAFQNKQMSTQPDFIVEFAHFLGDHYKKELKTENIGVFVEGYISLNGRISKPYIDPRVDLLKVKDGFQHKTWILPFEDEIKGL</sequence>
<proteinExistence type="predicted"/>
<dbReference type="PANTHER" id="PTHR12639:SF7">
    <property type="entry name" value="HTTM DOMAIN-CONTAINING PROTEIN"/>
    <property type="match status" value="1"/>
</dbReference>
<evidence type="ECO:0000256" key="7">
    <source>
        <dbReference type="SAM" id="Phobius"/>
    </source>
</evidence>
<evidence type="ECO:0000313" key="9">
    <source>
        <dbReference type="EMBL" id="TPN85372.1"/>
    </source>
</evidence>
<dbReference type="GO" id="GO:0012505">
    <property type="term" value="C:endomembrane system"/>
    <property type="evidence" value="ECO:0007669"/>
    <property type="project" value="UniProtKB-SubCell"/>
</dbReference>
<comment type="subcellular location">
    <subcellularLocation>
        <location evidence="1">Endomembrane system</location>
        <topology evidence="1">Multi-pass membrane protein</topology>
    </subcellularLocation>
</comment>
<feature type="transmembrane region" description="Helical" evidence="7">
    <location>
        <begin position="21"/>
        <end position="39"/>
    </location>
</feature>
<organism evidence="9 10">
    <name type="scientific">Aquimarina algicola</name>
    <dbReference type="NCBI Taxonomy" id="2589995"/>
    <lineage>
        <taxon>Bacteria</taxon>
        <taxon>Pseudomonadati</taxon>
        <taxon>Bacteroidota</taxon>
        <taxon>Flavobacteriia</taxon>
        <taxon>Flavobacteriales</taxon>
        <taxon>Flavobacteriaceae</taxon>
        <taxon>Aquimarina</taxon>
    </lineage>
</organism>
<protein>
    <submittedName>
        <fullName evidence="9">HTTM domain-containing protein</fullName>
    </submittedName>
</protein>
<dbReference type="GO" id="GO:0008488">
    <property type="term" value="F:gamma-glutamyl carboxylase activity"/>
    <property type="evidence" value="ECO:0007669"/>
    <property type="project" value="InterPro"/>
</dbReference>
<evidence type="ECO:0000313" key="10">
    <source>
        <dbReference type="Proteomes" id="UP000315540"/>
    </source>
</evidence>
<dbReference type="RefSeq" id="WP_140594618.1">
    <property type="nucleotide sequence ID" value="NZ_VFWZ01000004.1"/>
</dbReference>
<evidence type="ECO:0000256" key="5">
    <source>
        <dbReference type="ARBA" id="ARBA00023157"/>
    </source>
</evidence>
<dbReference type="SMART" id="SM00752">
    <property type="entry name" value="HTTM"/>
    <property type="match status" value="1"/>
</dbReference>
<comment type="caution">
    <text evidence="9">The sequence shown here is derived from an EMBL/GenBank/DDBJ whole genome shotgun (WGS) entry which is preliminary data.</text>
</comment>
<dbReference type="Pfam" id="PF05090">
    <property type="entry name" value="HTTM"/>
    <property type="match status" value="1"/>
</dbReference>
<feature type="transmembrane region" description="Helical" evidence="7">
    <location>
        <begin position="152"/>
        <end position="170"/>
    </location>
</feature>
<name>A0A504JA21_9FLAO</name>
<reference evidence="9 10" key="1">
    <citation type="submission" date="2019-06" db="EMBL/GenBank/DDBJ databases">
        <authorList>
            <person name="Meng X."/>
        </authorList>
    </citation>
    <scope>NUCLEOTIDE SEQUENCE [LARGE SCALE GENOMIC DNA]</scope>
    <source>
        <strain evidence="9 10">M625</strain>
    </source>
</reference>
<feature type="transmembrane region" description="Helical" evidence="7">
    <location>
        <begin position="255"/>
        <end position="278"/>
    </location>
</feature>
<dbReference type="Proteomes" id="UP000315540">
    <property type="component" value="Unassembled WGS sequence"/>
</dbReference>
<keyword evidence="5" id="KW-1015">Disulfide bond</keyword>
<keyword evidence="6" id="KW-0456">Lyase</keyword>
<dbReference type="InterPro" id="IPR011020">
    <property type="entry name" value="HTTM-like"/>
</dbReference>
<feature type="transmembrane region" description="Helical" evidence="7">
    <location>
        <begin position="205"/>
        <end position="226"/>
    </location>
</feature>
<accession>A0A504JA21</accession>
<dbReference type="InterPro" id="IPR053934">
    <property type="entry name" value="HTTM_dom"/>
</dbReference>
<evidence type="ECO:0000259" key="8">
    <source>
        <dbReference type="SMART" id="SM00752"/>
    </source>
</evidence>
<keyword evidence="2 7" id="KW-0812">Transmembrane</keyword>
<dbReference type="PANTHER" id="PTHR12639">
    <property type="entry name" value="VITAMIN K-DEPENDENT GAMMA-CARBOXYLASE"/>
    <property type="match status" value="1"/>
</dbReference>
<gene>
    <name evidence="9" type="ORF">FHK87_15260</name>
</gene>